<proteinExistence type="predicted"/>
<feature type="region of interest" description="Disordered" evidence="1">
    <location>
        <begin position="522"/>
        <end position="566"/>
    </location>
</feature>
<comment type="caution">
    <text evidence="2">The sequence shown here is derived from an EMBL/GenBank/DDBJ whole genome shotgun (WGS) entry which is preliminary data.</text>
</comment>
<sequence>MSLKVVPPPTAEGRLALQQAVASLRQQGQEPRSFAQFFWTMARGLQYDDAALKEAFNLTLDDPLPRWEMEQLHILNFWDFSNYVHHRKDWQMLNPPEDVCSDHPALLPPSQVHNHLLTPTEKRRNRRKRAAQVAASASEHPVLAPASESSPAHARASESAEPNSATPESKSTEVVKPKVSLREVSQSTSVPMSVPVKLESVMSSLIDPEFVSDQVTQDMGDLTTSSPRRRHGRRARSRRARTPCSETPHALIVQDLNLPAASAMAMEASFKQPATVIPEPLKSAPVAVFPELVKPIPIIPAALEAIFAATEGIPESAPESVPAAPESISAAPEGAPESASESVPAAPEGISAAPEGSSESAPEPVPVALEGVPCSAPVALDGISDSALVPVPVALEGVSDLVPVPAALEGISDSAPVPVPAALEGIPESNMASNPTASEGVSAAPEGVPESGMKSFPAAPEGISAAPEGALESAPKSVPAAPEGILIGPESTSESAPEPDPIAPEGVLELATECIPVAPEGVSAASEGVPESSTLSVPAAPEGVSAAPEGVRESGTESVPVAPEGSSVVHEGRLEIVFEPFLTAQRVTVSAQKPVLDSIPVQEAVLVILDKITDAIPESSALLVKATENIPGQSCCLVEKEAVSQPPVLPREAIPASQAIPTRSSPANCARPEEFLPELLVLPVLTSEATQKQPAEQLPMSVPEPVLKQPMSIQEQSLMCVPETVPVLKQPESIPEQSLMSVPETVPVLKQLEFIQEQFLESDPEPIQDLSESRKAVPCFAPRSSELSTSPISGVMASELPPELISSPTATSTPQTADHTMPYATIFKPSLLKPVDTPRCTTSPSMQPNSRGSPTPPAAFHSAFPGFNNRFIPTPSPVLHGCYSSATPAPLKPPQLVPPVFPAVLPPPWTGLDARWRPLGGGYCQGSALAALSVLSLFNVSLFVLCLNTFLCLCLCLPCVPVVAPPCFPWSRPLV</sequence>
<feature type="compositionally biased region" description="Basic residues" evidence="1">
    <location>
        <begin position="227"/>
        <end position="241"/>
    </location>
</feature>
<organism evidence="2 3">
    <name type="scientific">Cirrhinus molitorella</name>
    <name type="common">mud carp</name>
    <dbReference type="NCBI Taxonomy" id="172907"/>
    <lineage>
        <taxon>Eukaryota</taxon>
        <taxon>Metazoa</taxon>
        <taxon>Chordata</taxon>
        <taxon>Craniata</taxon>
        <taxon>Vertebrata</taxon>
        <taxon>Euteleostomi</taxon>
        <taxon>Actinopterygii</taxon>
        <taxon>Neopterygii</taxon>
        <taxon>Teleostei</taxon>
        <taxon>Ostariophysi</taxon>
        <taxon>Cypriniformes</taxon>
        <taxon>Cyprinidae</taxon>
        <taxon>Labeoninae</taxon>
        <taxon>Labeonini</taxon>
        <taxon>Cirrhinus</taxon>
    </lineage>
</organism>
<evidence type="ECO:0000256" key="1">
    <source>
        <dbReference type="SAM" id="MobiDB-lite"/>
    </source>
</evidence>
<feature type="region of interest" description="Disordered" evidence="1">
    <location>
        <begin position="315"/>
        <end position="368"/>
    </location>
</feature>
<evidence type="ECO:0000313" key="3">
    <source>
        <dbReference type="Proteomes" id="UP001558613"/>
    </source>
</evidence>
<keyword evidence="3" id="KW-1185">Reference proteome</keyword>
<dbReference type="Proteomes" id="UP001558613">
    <property type="component" value="Unassembled WGS sequence"/>
</dbReference>
<dbReference type="EMBL" id="JAYMGO010000009">
    <property type="protein sequence ID" value="KAL1268741.1"/>
    <property type="molecule type" value="Genomic_DNA"/>
</dbReference>
<name>A0ABR3MVW6_9TELE</name>
<feature type="region of interest" description="Disordered" evidence="1">
    <location>
        <begin position="219"/>
        <end position="244"/>
    </location>
</feature>
<gene>
    <name evidence="2" type="ORF">QQF64_034104</name>
</gene>
<feature type="compositionally biased region" description="Polar residues" evidence="1">
    <location>
        <begin position="160"/>
        <end position="169"/>
    </location>
</feature>
<protein>
    <submittedName>
        <fullName evidence="2">Uncharacterized protein</fullName>
    </submittedName>
</protein>
<accession>A0ABR3MVW6</accession>
<evidence type="ECO:0000313" key="2">
    <source>
        <dbReference type="EMBL" id="KAL1268741.1"/>
    </source>
</evidence>
<feature type="region of interest" description="Disordered" evidence="1">
    <location>
        <begin position="432"/>
        <end position="503"/>
    </location>
</feature>
<feature type="region of interest" description="Disordered" evidence="1">
    <location>
        <begin position="101"/>
        <end position="180"/>
    </location>
</feature>
<reference evidence="2 3" key="1">
    <citation type="submission" date="2023-09" db="EMBL/GenBank/DDBJ databases">
        <authorList>
            <person name="Wang M."/>
        </authorList>
    </citation>
    <scope>NUCLEOTIDE SEQUENCE [LARGE SCALE GENOMIC DNA]</scope>
    <source>
        <strain evidence="2">GT-2023</strain>
        <tissue evidence="2">Liver</tissue>
    </source>
</reference>